<proteinExistence type="predicted"/>
<dbReference type="KEGG" id="hde:HDEF_2077"/>
<evidence type="ECO:0000313" key="1">
    <source>
        <dbReference type="EMBL" id="ACQ68643.1"/>
    </source>
</evidence>
<organism evidence="1 2">
    <name type="scientific">Hamiltonella defensa subsp. Acyrthosiphon pisum (strain 5AT)</name>
    <dbReference type="NCBI Taxonomy" id="572265"/>
    <lineage>
        <taxon>Bacteria</taxon>
        <taxon>Pseudomonadati</taxon>
        <taxon>Pseudomonadota</taxon>
        <taxon>Gammaproteobacteria</taxon>
        <taxon>Enterobacterales</taxon>
        <taxon>Enterobacteriaceae</taxon>
        <taxon>aphid secondary symbionts</taxon>
        <taxon>Candidatus Williamhamiltonella</taxon>
    </lineage>
</organism>
<dbReference type="Proteomes" id="UP000002334">
    <property type="component" value="Chromosome"/>
</dbReference>
<protein>
    <submittedName>
        <fullName evidence="1">Uncharacterized protein</fullName>
    </submittedName>
</protein>
<name>C4K7V1_HAMD5</name>
<sequence length="37" mass="4344">MGSFLFLEKIHRSLMKNYFLNKKQFLVKRLNNAGISG</sequence>
<evidence type="ECO:0000313" key="2">
    <source>
        <dbReference type="Proteomes" id="UP000002334"/>
    </source>
</evidence>
<keyword evidence="2" id="KW-1185">Reference proteome</keyword>
<reference evidence="1 2" key="1">
    <citation type="journal article" date="2009" name="Proc. Natl. Acad. Sci. U.S.A.">
        <title>Hamiltonella defensa, genome evolution of protective bacterial endosymbiont from pathogenic ancestors.</title>
        <authorList>
            <person name="Degnan P.H."/>
            <person name="Yu Y."/>
            <person name="Sisneros N."/>
            <person name="Wing R.A."/>
            <person name="Moran N.A."/>
        </authorList>
    </citation>
    <scope>NUCLEOTIDE SEQUENCE [LARGE SCALE GENOMIC DNA]</scope>
    <source>
        <strain evidence="2">5AT</strain>
    </source>
</reference>
<dbReference type="EMBL" id="CP001277">
    <property type="protein sequence ID" value="ACQ68643.1"/>
    <property type="molecule type" value="Genomic_DNA"/>
</dbReference>
<dbReference type="HOGENOM" id="CLU_3344391_0_0_6"/>
<accession>C4K7V1</accession>
<dbReference type="AlphaFoldDB" id="C4K7V1"/>
<gene>
    <name evidence="1" type="ordered locus">HDEF_2077</name>
</gene>